<name>A0A2K3E2I6_CHLRE</name>
<keyword evidence="2" id="KW-1133">Transmembrane helix</keyword>
<dbReference type="Proteomes" id="UP000006906">
    <property type="component" value="Chromosome 2"/>
</dbReference>
<dbReference type="OMA" id="SANMADW"/>
<protein>
    <submittedName>
        <fullName evidence="3">Uncharacterized protein</fullName>
    </submittedName>
</protein>
<dbReference type="Gramene" id="PNW87010">
    <property type="protein sequence ID" value="PNW87010"/>
    <property type="gene ID" value="CHLRE_02g105000v5"/>
</dbReference>
<keyword evidence="2" id="KW-0812">Transmembrane</keyword>
<dbReference type="OrthoDB" id="547826at2759"/>
<dbReference type="KEGG" id="cre:CHLRE_02g105000v5"/>
<keyword evidence="2" id="KW-0472">Membrane</keyword>
<reference evidence="3 4" key="1">
    <citation type="journal article" date="2007" name="Science">
        <title>The Chlamydomonas genome reveals the evolution of key animal and plant functions.</title>
        <authorList>
            <person name="Merchant S.S."/>
            <person name="Prochnik S.E."/>
            <person name="Vallon O."/>
            <person name="Harris E.H."/>
            <person name="Karpowicz S.J."/>
            <person name="Witman G.B."/>
            <person name="Terry A."/>
            <person name="Salamov A."/>
            <person name="Fritz-Laylin L.K."/>
            <person name="Marechal-Drouard L."/>
            <person name="Marshall W.F."/>
            <person name="Qu L.H."/>
            <person name="Nelson D.R."/>
            <person name="Sanderfoot A.A."/>
            <person name="Spalding M.H."/>
            <person name="Kapitonov V.V."/>
            <person name="Ren Q."/>
            <person name="Ferris P."/>
            <person name="Lindquist E."/>
            <person name="Shapiro H."/>
            <person name="Lucas S.M."/>
            <person name="Grimwood J."/>
            <person name="Schmutz J."/>
            <person name="Cardol P."/>
            <person name="Cerutti H."/>
            <person name="Chanfreau G."/>
            <person name="Chen C.L."/>
            <person name="Cognat V."/>
            <person name="Croft M.T."/>
            <person name="Dent R."/>
            <person name="Dutcher S."/>
            <person name="Fernandez E."/>
            <person name="Fukuzawa H."/>
            <person name="Gonzalez-Ballester D."/>
            <person name="Gonzalez-Halphen D."/>
            <person name="Hallmann A."/>
            <person name="Hanikenne M."/>
            <person name="Hippler M."/>
            <person name="Inwood W."/>
            <person name="Jabbari K."/>
            <person name="Kalanon M."/>
            <person name="Kuras R."/>
            <person name="Lefebvre P.A."/>
            <person name="Lemaire S.D."/>
            <person name="Lobanov A.V."/>
            <person name="Lohr M."/>
            <person name="Manuell A."/>
            <person name="Meier I."/>
            <person name="Mets L."/>
            <person name="Mittag M."/>
            <person name="Mittelmeier T."/>
            <person name="Moroney J.V."/>
            <person name="Moseley J."/>
            <person name="Napoli C."/>
            <person name="Nedelcu A.M."/>
            <person name="Niyogi K."/>
            <person name="Novoselov S.V."/>
            <person name="Paulsen I.T."/>
            <person name="Pazour G."/>
            <person name="Purton S."/>
            <person name="Ral J.P."/>
            <person name="Riano-Pachon D.M."/>
            <person name="Riekhof W."/>
            <person name="Rymarquis L."/>
            <person name="Schroda M."/>
            <person name="Stern D."/>
            <person name="Umen J."/>
            <person name="Willows R."/>
            <person name="Wilson N."/>
            <person name="Zimmer S.L."/>
            <person name="Allmer J."/>
            <person name="Balk J."/>
            <person name="Bisova K."/>
            <person name="Chen C.J."/>
            <person name="Elias M."/>
            <person name="Gendler K."/>
            <person name="Hauser C."/>
            <person name="Lamb M.R."/>
            <person name="Ledford H."/>
            <person name="Long J.C."/>
            <person name="Minagawa J."/>
            <person name="Page M.D."/>
            <person name="Pan J."/>
            <person name="Pootakham W."/>
            <person name="Roje S."/>
            <person name="Rose A."/>
            <person name="Stahlberg E."/>
            <person name="Terauchi A.M."/>
            <person name="Yang P."/>
            <person name="Ball S."/>
            <person name="Bowler C."/>
            <person name="Dieckmann C.L."/>
            <person name="Gladyshev V.N."/>
            <person name="Green P."/>
            <person name="Jorgensen R."/>
            <person name="Mayfield S."/>
            <person name="Mueller-Roeber B."/>
            <person name="Rajamani S."/>
            <person name="Sayre R.T."/>
            <person name="Brokstein P."/>
            <person name="Dubchak I."/>
            <person name="Goodstein D."/>
            <person name="Hornick L."/>
            <person name="Huang Y.W."/>
            <person name="Jhaveri J."/>
            <person name="Luo Y."/>
            <person name="Martinez D."/>
            <person name="Ngau W.C."/>
            <person name="Otillar B."/>
            <person name="Poliakov A."/>
            <person name="Porter A."/>
            <person name="Szajkowski L."/>
            <person name="Werner G."/>
            <person name="Zhou K."/>
            <person name="Grigoriev I.V."/>
            <person name="Rokhsar D.S."/>
            <person name="Grossman A.R."/>
        </authorList>
    </citation>
    <scope>NUCLEOTIDE SEQUENCE [LARGE SCALE GENOMIC DNA]</scope>
    <source>
        <strain evidence="4">CC-503</strain>
    </source>
</reference>
<sequence length="1053" mass="106049">MRFLATLVLPPDTYKGLAVVLMYFCRLQFFVFMLLRGPAAEPSYLSLTTAFKLNVVFDIMLFISTLGCKPPSIAAEVAVGTFQTAAAAVLHCWHAHRTALAPPLYQIIAMRLVVMAINAYTGMVLGGGRVRGARSPSTGAGGPSGSGAGTTDGAPAARLASKCESFDVVGPVGLRACEGGGGPAATCSADASPAASNAAAGSAAALSVGLPATEAPGAAVPQEGEVAHRQYAPVEAEAAAAGAASYNTAAADASLARMRALLANRPYRSIVQRRALTFKVPWAEPEDLQPGFQQRLAELVAAKGLVLADMSVRRGCIELVMVLQSSQEAGGDAAHRPDGGLDAASLVRALGLQRSNRDGGGSDDGEQGGREAELLAAVQRVHDIVLTRGAAAAGVLAVTGAGPPAPRIVNVWPRVLHVPSAVQRADGDLATAAVGTAAGPVTLRVRVEWPAGAQGPAGGAPGLATVLMQAGGVLLPVRVTASRLVPPADVATGGSDAADVAGNGAASALLAEYEIELESRPPRPGSMMLELRGPTTQAAVGAGPQASATAYRMLAPMLAVAHAAAVEELSANMADWPSDAESQLELNELVYDLSTWADAAAAAGAGAWAGGAEWDHVFGCAPLVAADEVVWSELLPHLINYCRAAGWNATAEAVQADQIAYTELSARQAGQQGATVAAAAGAGVTGDGVAAAAADAAAVVALADAATAGTAPATAADLHASFDLHAAALLKSTEFFDDEPHPDVLSSFASGTGSLLDSSPALLAPQHRRPAQPVWWQALLQVLGLSQQETPAETAAFRAFVCAWTTSLANIAQVTELFMVVALLSRGALAGQAALGGELAIVLSGCGLGAAAAVAWALLPAERWRQVALRLRVPRQLGYLVSKSLLGLGLARPPAGALAYAAGPGMLLMEGAILPGACLVSPAAAMAIACIKLPLNVLCSLRLGIAGGSLGAALIIGLRTEVLGLLTNTAFHVYLRLRYQEQAAPAPAAVPVSSSARERVAAPGGQMAGGSAGGSVQAAAGGAGGSRGAGLMRRTAGAASRLANGARAADGGW</sequence>
<feature type="transmembrane region" description="Helical" evidence="2">
    <location>
        <begin position="912"/>
        <end position="931"/>
    </location>
</feature>
<feature type="transmembrane region" description="Helical" evidence="2">
    <location>
        <begin position="880"/>
        <end position="900"/>
    </location>
</feature>
<feature type="region of interest" description="Disordered" evidence="1">
    <location>
        <begin position="133"/>
        <end position="154"/>
    </location>
</feature>
<accession>A0A2K3E2I6</accession>
<feature type="transmembrane region" description="Helical" evidence="2">
    <location>
        <begin position="943"/>
        <end position="966"/>
    </location>
</feature>
<gene>
    <name evidence="3" type="ORF">CHLRE_02g105000v5</name>
</gene>
<dbReference type="RefSeq" id="XP_042927423.1">
    <property type="nucleotide sequence ID" value="XM_043059788.1"/>
</dbReference>
<proteinExistence type="predicted"/>
<evidence type="ECO:0000313" key="3">
    <source>
        <dbReference type="EMBL" id="PNW87010.1"/>
    </source>
</evidence>
<organism evidence="3 4">
    <name type="scientific">Chlamydomonas reinhardtii</name>
    <name type="common">Chlamydomonas smithii</name>
    <dbReference type="NCBI Taxonomy" id="3055"/>
    <lineage>
        <taxon>Eukaryota</taxon>
        <taxon>Viridiplantae</taxon>
        <taxon>Chlorophyta</taxon>
        <taxon>core chlorophytes</taxon>
        <taxon>Chlorophyceae</taxon>
        <taxon>CS clade</taxon>
        <taxon>Chlamydomonadales</taxon>
        <taxon>Chlamydomonadaceae</taxon>
        <taxon>Chlamydomonas</taxon>
    </lineage>
</organism>
<dbReference type="InParanoid" id="A0A2K3E2I6"/>
<dbReference type="ExpressionAtlas" id="A0A2K3E2I6">
    <property type="expression patterns" value="differential"/>
</dbReference>
<evidence type="ECO:0000256" key="1">
    <source>
        <dbReference type="SAM" id="MobiDB-lite"/>
    </source>
</evidence>
<dbReference type="EMBL" id="CM008963">
    <property type="protein sequence ID" value="PNW87010.1"/>
    <property type="molecule type" value="Genomic_DNA"/>
</dbReference>
<evidence type="ECO:0000256" key="2">
    <source>
        <dbReference type="SAM" id="Phobius"/>
    </source>
</evidence>
<dbReference type="GeneID" id="5725312"/>
<evidence type="ECO:0000313" key="4">
    <source>
        <dbReference type="Proteomes" id="UP000006906"/>
    </source>
</evidence>
<feature type="transmembrane region" description="Helical" evidence="2">
    <location>
        <begin position="839"/>
        <end position="859"/>
    </location>
</feature>
<dbReference type="AlphaFoldDB" id="A0A2K3E2I6"/>
<keyword evidence="4" id="KW-1185">Reference proteome</keyword>
<feature type="compositionally biased region" description="Gly residues" evidence="1">
    <location>
        <begin position="139"/>
        <end position="150"/>
    </location>
</feature>